<accession>A0A409WM81</accession>
<evidence type="ECO:0000313" key="2">
    <source>
        <dbReference type="Proteomes" id="UP000284706"/>
    </source>
</evidence>
<feature type="non-terminal residue" evidence="1">
    <location>
        <position position="811"/>
    </location>
</feature>
<keyword evidence="2" id="KW-1185">Reference proteome</keyword>
<proteinExistence type="predicted"/>
<dbReference type="AlphaFoldDB" id="A0A409WM81"/>
<organism evidence="1 2">
    <name type="scientific">Gymnopilus dilepis</name>
    <dbReference type="NCBI Taxonomy" id="231916"/>
    <lineage>
        <taxon>Eukaryota</taxon>
        <taxon>Fungi</taxon>
        <taxon>Dikarya</taxon>
        <taxon>Basidiomycota</taxon>
        <taxon>Agaricomycotina</taxon>
        <taxon>Agaricomycetes</taxon>
        <taxon>Agaricomycetidae</taxon>
        <taxon>Agaricales</taxon>
        <taxon>Agaricineae</taxon>
        <taxon>Hymenogastraceae</taxon>
        <taxon>Gymnopilus</taxon>
    </lineage>
</organism>
<dbReference type="EMBL" id="NHYE01004997">
    <property type="protein sequence ID" value="PPQ79589.1"/>
    <property type="molecule type" value="Genomic_DNA"/>
</dbReference>
<sequence length="811" mass="91172">MKARSSLTATNLAVHQHFNCDLYVHNVYHGRTVLGQPSGTSSPSELSKAHFKRGLDWESSLFSWLDRSNLLLKVPSIPIEGNRLLQNILADDRSHFFIAGLTFWPPQNELDERFIKMKTEPLVFGLAKPDLLEITKVGQRIQWRVIDAKASKHIKASHHIQVYFYTLCLNYLLHNPSYQSTDTAGVWLPQGEDFDTVPPSADDIKTISISLLAPALDALLFIQLPRVIGLQYQDVKWHYNALCHGCRYEPECRTRALDNGEIGSMPNISIDDARVLKDLLRISRVSSLPKLERRLPDLEELHLLFENRSKVDRVARANPTIVKRAKQILAIPKKVPSTQRVLHSAVVEAARSQEIQNIKVIPRRNYTCPSKEDVAIMISLVNDPSSPSRGGDYFSVTVHSNHARIVAPPAFASTPGEFITKLAHLIRTIEILHPLRSTITSQFYVWSSGEHVSLQSSIIQAALTSAASTEDVRVCIGALSQGASLLQTTFQPMLLSGALLSFLANSKRTKAEYKVCLERMGLPTDGTVEVLRKRIDAEVRRLQETSRTTGYEGRRKELGQLPRVVVLKKEIERQLALPIPGYWDLPECVRILSSAALSCPSDEKIFSAYKNLENDEALQALLVHRNRMMFHALTAFRALATSANGTSYLVNEAKVLSTKFMDICKEVNIRKLFFMQQFEVLAKLTELWQSRIDGCPDAPVLQYHDIVQGPHGLEYVFRLISGVVDVPASDRDYPFFDKLLVPELQGSDFDGDAIPVEALFDDLGVSGLVFPLSRYTKAHWTKQDTRVQEGLSVADVRNVYVSRDRQHTMVA</sequence>
<protein>
    <submittedName>
        <fullName evidence="1">Uncharacterized protein</fullName>
    </submittedName>
</protein>
<comment type="caution">
    <text evidence="1">The sequence shown here is derived from an EMBL/GenBank/DDBJ whole genome shotgun (WGS) entry which is preliminary data.</text>
</comment>
<evidence type="ECO:0000313" key="1">
    <source>
        <dbReference type="EMBL" id="PPQ79589.1"/>
    </source>
</evidence>
<dbReference type="OrthoDB" id="6513042at2759"/>
<dbReference type="InParanoid" id="A0A409WM81"/>
<gene>
    <name evidence="1" type="ORF">CVT26_015431</name>
</gene>
<dbReference type="STRING" id="231916.A0A409WM81"/>
<name>A0A409WM81_9AGAR</name>
<reference evidence="1 2" key="1">
    <citation type="journal article" date="2018" name="Evol. Lett.">
        <title>Horizontal gene cluster transfer increased hallucinogenic mushroom diversity.</title>
        <authorList>
            <person name="Reynolds H.T."/>
            <person name="Vijayakumar V."/>
            <person name="Gluck-Thaler E."/>
            <person name="Korotkin H.B."/>
            <person name="Matheny P.B."/>
            <person name="Slot J.C."/>
        </authorList>
    </citation>
    <scope>NUCLEOTIDE SEQUENCE [LARGE SCALE GENOMIC DNA]</scope>
    <source>
        <strain evidence="1 2">SRW20</strain>
    </source>
</reference>
<dbReference type="Proteomes" id="UP000284706">
    <property type="component" value="Unassembled WGS sequence"/>
</dbReference>